<evidence type="ECO:0000313" key="2">
    <source>
        <dbReference type="EMBL" id="KAF2479978.1"/>
    </source>
</evidence>
<feature type="compositionally biased region" description="Basic and acidic residues" evidence="1">
    <location>
        <begin position="110"/>
        <end position="122"/>
    </location>
</feature>
<feature type="compositionally biased region" description="Low complexity" evidence="1">
    <location>
        <begin position="64"/>
        <end position="74"/>
    </location>
</feature>
<protein>
    <submittedName>
        <fullName evidence="2">Uncharacterized protein</fullName>
    </submittedName>
</protein>
<accession>A0A6A6PIV3</accession>
<dbReference type="EMBL" id="MU001640">
    <property type="protein sequence ID" value="KAF2479978.1"/>
    <property type="molecule type" value="Genomic_DNA"/>
</dbReference>
<organism evidence="2 3">
    <name type="scientific">Neohortaea acidophila</name>
    <dbReference type="NCBI Taxonomy" id="245834"/>
    <lineage>
        <taxon>Eukaryota</taxon>
        <taxon>Fungi</taxon>
        <taxon>Dikarya</taxon>
        <taxon>Ascomycota</taxon>
        <taxon>Pezizomycotina</taxon>
        <taxon>Dothideomycetes</taxon>
        <taxon>Dothideomycetidae</taxon>
        <taxon>Mycosphaerellales</taxon>
        <taxon>Teratosphaeriaceae</taxon>
        <taxon>Neohortaea</taxon>
    </lineage>
</organism>
<evidence type="ECO:0000256" key="1">
    <source>
        <dbReference type="SAM" id="MobiDB-lite"/>
    </source>
</evidence>
<feature type="compositionally biased region" description="Polar residues" evidence="1">
    <location>
        <begin position="217"/>
        <end position="226"/>
    </location>
</feature>
<sequence length="460" mass="47715">MGDIGAEQETASALNLNAPASPLPTAVPNVVAHLRSETPAKRSTSNKENIEPQDVRTPQPSTYDALETAAVTAATPPPAPAADPITALDALDEAVESVKYDIPDVQSSPEKPKRTSESTERKVVKKAAPVVRATKASQARISLAQNPEAASRPPALGRPRPSTTLARSASVRQSSAGTIQSGVKPSPPAVVAKREVIIPHSKPRPVSLSFPTPPQPMKSTKAPTQSTFQLPGEAVAAKLKAAKEARQQKELDEAGQKKAFKARPVPASLSRAPSVRHTNASKARESLMSGKDLRASTAAATTPGAVAAHRRAQSVATALNPRVSVSHSTLSASRLGTSTASSKPSAGRLSTASTASTAHRPRPSLAPASSFNPTASTQRPTTTTAKGKEVFNRPAAAKAAAEKAKFDKEAAAKKARAEAAERGRAASREWAEKQKRLAAAKKEAMESAKAGGEASVGVVL</sequence>
<dbReference type="OrthoDB" id="3946796at2759"/>
<name>A0A6A6PIV3_9PEZI</name>
<feature type="compositionally biased region" description="Basic and acidic residues" evidence="1">
    <location>
        <begin position="241"/>
        <end position="256"/>
    </location>
</feature>
<feature type="compositionally biased region" description="Low complexity" evidence="1">
    <location>
        <begin position="126"/>
        <end position="136"/>
    </location>
</feature>
<feature type="compositionally biased region" description="Polar residues" evidence="1">
    <location>
        <begin position="161"/>
        <end position="183"/>
    </location>
</feature>
<dbReference type="AlphaFoldDB" id="A0A6A6PIV3"/>
<gene>
    <name evidence="2" type="ORF">BDY17DRAFT_312886</name>
</gene>
<feature type="compositionally biased region" description="Low complexity" evidence="1">
    <location>
        <begin position="295"/>
        <end position="307"/>
    </location>
</feature>
<dbReference type="GeneID" id="54476670"/>
<dbReference type="RefSeq" id="XP_033586548.1">
    <property type="nucleotide sequence ID" value="XM_033735668.1"/>
</dbReference>
<proteinExistence type="predicted"/>
<feature type="compositionally biased region" description="Polar residues" evidence="1">
    <location>
        <begin position="323"/>
        <end position="357"/>
    </location>
</feature>
<evidence type="ECO:0000313" key="3">
    <source>
        <dbReference type="Proteomes" id="UP000799767"/>
    </source>
</evidence>
<feature type="region of interest" description="Disordered" evidence="1">
    <location>
        <begin position="240"/>
        <end position="460"/>
    </location>
</feature>
<feature type="region of interest" description="Disordered" evidence="1">
    <location>
        <begin position="1"/>
        <end position="226"/>
    </location>
</feature>
<reference evidence="2" key="1">
    <citation type="journal article" date="2020" name="Stud. Mycol.">
        <title>101 Dothideomycetes genomes: a test case for predicting lifestyles and emergence of pathogens.</title>
        <authorList>
            <person name="Haridas S."/>
            <person name="Albert R."/>
            <person name="Binder M."/>
            <person name="Bloem J."/>
            <person name="Labutti K."/>
            <person name="Salamov A."/>
            <person name="Andreopoulos B."/>
            <person name="Baker S."/>
            <person name="Barry K."/>
            <person name="Bills G."/>
            <person name="Bluhm B."/>
            <person name="Cannon C."/>
            <person name="Castanera R."/>
            <person name="Culley D."/>
            <person name="Daum C."/>
            <person name="Ezra D."/>
            <person name="Gonzalez J."/>
            <person name="Henrissat B."/>
            <person name="Kuo A."/>
            <person name="Liang C."/>
            <person name="Lipzen A."/>
            <person name="Lutzoni F."/>
            <person name="Magnuson J."/>
            <person name="Mondo S."/>
            <person name="Nolan M."/>
            <person name="Ohm R."/>
            <person name="Pangilinan J."/>
            <person name="Park H.-J."/>
            <person name="Ramirez L."/>
            <person name="Alfaro M."/>
            <person name="Sun H."/>
            <person name="Tritt A."/>
            <person name="Yoshinaga Y."/>
            <person name="Zwiers L.-H."/>
            <person name="Turgeon B."/>
            <person name="Goodwin S."/>
            <person name="Spatafora J."/>
            <person name="Crous P."/>
            <person name="Grigoriev I."/>
        </authorList>
    </citation>
    <scope>NUCLEOTIDE SEQUENCE</scope>
    <source>
        <strain evidence="2">CBS 113389</strain>
    </source>
</reference>
<keyword evidence="3" id="KW-1185">Reference proteome</keyword>
<feature type="compositionally biased region" description="Basic and acidic residues" evidence="1">
    <location>
        <begin position="400"/>
        <end position="446"/>
    </location>
</feature>
<feature type="compositionally biased region" description="Low complexity" evidence="1">
    <location>
        <begin position="373"/>
        <end position="385"/>
    </location>
</feature>
<dbReference type="Proteomes" id="UP000799767">
    <property type="component" value="Unassembled WGS sequence"/>
</dbReference>
<feature type="compositionally biased region" description="Low complexity" evidence="1">
    <location>
        <begin position="447"/>
        <end position="460"/>
    </location>
</feature>